<feature type="transmembrane region" description="Helical" evidence="8">
    <location>
        <begin position="209"/>
        <end position="232"/>
    </location>
</feature>
<evidence type="ECO:0000313" key="10">
    <source>
        <dbReference type="EMBL" id="WGK68175.1"/>
    </source>
</evidence>
<dbReference type="InterPro" id="IPR018047">
    <property type="entry name" value="Ammonium_transpt_CS"/>
</dbReference>
<keyword evidence="6 8" id="KW-0472">Membrane</keyword>
<dbReference type="InterPro" id="IPR029020">
    <property type="entry name" value="Ammonium/urea_transptr"/>
</dbReference>
<keyword evidence="4 8" id="KW-0812">Transmembrane</keyword>
<evidence type="ECO:0000256" key="6">
    <source>
        <dbReference type="ARBA" id="ARBA00023136"/>
    </source>
</evidence>
<accession>A0ABY8MFQ4</accession>
<dbReference type="Gene3D" id="1.10.3430.10">
    <property type="entry name" value="Ammonium transporter AmtB like domains"/>
    <property type="match status" value="1"/>
</dbReference>
<feature type="transmembrane region" description="Helical" evidence="8">
    <location>
        <begin position="149"/>
        <end position="168"/>
    </location>
</feature>
<dbReference type="Proteomes" id="UP001228690">
    <property type="component" value="Chromosome"/>
</dbReference>
<comment type="similarity">
    <text evidence="2 8">Belongs to the ammonia transporter channel (TC 1.A.11.2) family.</text>
</comment>
<evidence type="ECO:0000256" key="8">
    <source>
        <dbReference type="RuleBase" id="RU362002"/>
    </source>
</evidence>
<gene>
    <name evidence="10" type="ORF">P0082_06730</name>
</gene>
<protein>
    <recommendedName>
        <fullName evidence="8">Ammonium transporter</fullName>
    </recommendedName>
</protein>
<feature type="transmembrane region" description="Helical" evidence="8">
    <location>
        <begin position="412"/>
        <end position="434"/>
    </location>
</feature>
<evidence type="ECO:0000259" key="9">
    <source>
        <dbReference type="Pfam" id="PF00909"/>
    </source>
</evidence>
<feature type="transmembrane region" description="Helical" evidence="8">
    <location>
        <begin position="319"/>
        <end position="335"/>
    </location>
</feature>
<reference evidence="10 11" key="1">
    <citation type="submission" date="2023-04" db="EMBL/GenBank/DDBJ databases">
        <title>Spirochaete genome identified in red abalone sample constitutes a novel genus.</title>
        <authorList>
            <person name="Sharma S.P."/>
            <person name="Purcell C.M."/>
            <person name="Hyde J.R."/>
            <person name="Severin A.J."/>
        </authorList>
    </citation>
    <scope>NUCLEOTIDE SEQUENCE [LARGE SCALE GENOMIC DNA]</scope>
    <source>
        <strain evidence="10 11">SP-2023</strain>
    </source>
</reference>
<evidence type="ECO:0000256" key="2">
    <source>
        <dbReference type="ARBA" id="ARBA00005887"/>
    </source>
</evidence>
<keyword evidence="7 8" id="KW-0924">Ammonia transport</keyword>
<organism evidence="10 11">
    <name type="scientific">Candidatus Haliotispira prima</name>
    <dbReference type="NCBI Taxonomy" id="3034016"/>
    <lineage>
        <taxon>Bacteria</taxon>
        <taxon>Pseudomonadati</taxon>
        <taxon>Spirochaetota</taxon>
        <taxon>Spirochaetia</taxon>
        <taxon>Spirochaetales</taxon>
        <taxon>Spirochaetaceae</taxon>
        <taxon>Candidatus Haliotispira</taxon>
    </lineage>
</organism>
<keyword evidence="3 8" id="KW-0813">Transport</keyword>
<dbReference type="PROSITE" id="PS01219">
    <property type="entry name" value="AMMONIUM_TRANSP"/>
    <property type="match status" value="1"/>
</dbReference>
<proteinExistence type="inferred from homology"/>
<dbReference type="SUPFAM" id="SSF111352">
    <property type="entry name" value="Ammonium transporter"/>
    <property type="match status" value="1"/>
</dbReference>
<feature type="transmembrane region" description="Helical" evidence="8">
    <location>
        <begin position="373"/>
        <end position="392"/>
    </location>
</feature>
<evidence type="ECO:0000256" key="5">
    <source>
        <dbReference type="ARBA" id="ARBA00022989"/>
    </source>
</evidence>
<sequence length="470" mass="49440">METIISQSTVPTTSLNRGRKSRRGLLFTALLLLLPNLTLAALAAQEGEAGEGALVLGLSQANVLWLFLGGILVFFMQAGFASLEMGLVRAKNAANIMMKNLTDCCVGVLSYWLIGWALMFYLGKTEFGTNVAMGWFSGSSVSSESFTTLFFQAAFAATASTIVSGAIAERAKFNAYVAFAIMLSGLIYPYLGSWTWGGGWLAEMGFHDFAGSTVVHGVGGWAALVGAAMLGARQGKYVRDENGKILTIRAIPGHSMPLATLGTFFLFFGWFGFNAVSTLDASSDLIGLIVLNTAIAACTGTIGAMLISRWTHGKPDASMSLNGMLAGLVGITAGCDIVDPGAALIIGFVSGVIVVLSIEFIDKKLCIDDPVGAISVHGICGAFGTLAVGFFANDAQLQGLFFGGGGSLLGVQLIGVGAIMIATIILSFIMFSLIKLCIGLRVSDFEERKGLDITEHGTESYYGFQIFSNL</sequence>
<keyword evidence="5 8" id="KW-1133">Transmembrane helix</keyword>
<dbReference type="Pfam" id="PF00909">
    <property type="entry name" value="Ammonium_transp"/>
    <property type="match status" value="1"/>
</dbReference>
<feature type="transmembrane region" description="Helical" evidence="8">
    <location>
        <begin position="341"/>
        <end position="361"/>
    </location>
</feature>
<keyword evidence="11" id="KW-1185">Reference proteome</keyword>
<dbReference type="InterPro" id="IPR024041">
    <property type="entry name" value="NH4_transpt_AmtB-like_dom"/>
</dbReference>
<feature type="transmembrane region" description="Helical" evidence="8">
    <location>
        <begin position="104"/>
        <end position="123"/>
    </location>
</feature>
<dbReference type="RefSeq" id="WP_326926345.1">
    <property type="nucleotide sequence ID" value="NZ_CP123443.1"/>
</dbReference>
<feature type="transmembrane region" description="Helical" evidence="8">
    <location>
        <begin position="285"/>
        <end position="307"/>
    </location>
</feature>
<dbReference type="PANTHER" id="PTHR11730:SF6">
    <property type="entry name" value="AMMONIUM TRANSPORTER"/>
    <property type="match status" value="1"/>
</dbReference>
<evidence type="ECO:0000256" key="4">
    <source>
        <dbReference type="ARBA" id="ARBA00022692"/>
    </source>
</evidence>
<feature type="transmembrane region" description="Helical" evidence="8">
    <location>
        <begin position="253"/>
        <end position="273"/>
    </location>
</feature>
<dbReference type="NCBIfam" id="TIGR00836">
    <property type="entry name" value="amt"/>
    <property type="match status" value="1"/>
</dbReference>
<evidence type="ECO:0000256" key="1">
    <source>
        <dbReference type="ARBA" id="ARBA00004141"/>
    </source>
</evidence>
<feature type="transmembrane region" description="Helical" evidence="8">
    <location>
        <begin position="64"/>
        <end position="83"/>
    </location>
</feature>
<evidence type="ECO:0000313" key="11">
    <source>
        <dbReference type="Proteomes" id="UP001228690"/>
    </source>
</evidence>
<dbReference type="InterPro" id="IPR001905">
    <property type="entry name" value="Ammonium_transpt"/>
</dbReference>
<dbReference type="PANTHER" id="PTHR11730">
    <property type="entry name" value="AMMONIUM TRANSPORTER"/>
    <property type="match status" value="1"/>
</dbReference>
<comment type="subcellular location">
    <subcellularLocation>
        <location evidence="8">Cell membrane</location>
        <topology evidence="8">Multi-pass membrane protein</topology>
    </subcellularLocation>
    <subcellularLocation>
        <location evidence="1">Membrane</location>
        <topology evidence="1">Multi-pass membrane protein</topology>
    </subcellularLocation>
</comment>
<feature type="domain" description="Ammonium transporter AmtB-like" evidence="9">
    <location>
        <begin position="64"/>
        <end position="461"/>
    </location>
</feature>
<feature type="transmembrane region" description="Helical" evidence="8">
    <location>
        <begin position="175"/>
        <end position="197"/>
    </location>
</feature>
<evidence type="ECO:0000256" key="3">
    <source>
        <dbReference type="ARBA" id="ARBA00022448"/>
    </source>
</evidence>
<name>A0ABY8MFQ4_9SPIO</name>
<evidence type="ECO:0000256" key="7">
    <source>
        <dbReference type="ARBA" id="ARBA00023177"/>
    </source>
</evidence>
<dbReference type="EMBL" id="CP123443">
    <property type="protein sequence ID" value="WGK68175.1"/>
    <property type="molecule type" value="Genomic_DNA"/>
</dbReference>